<protein>
    <recommendedName>
        <fullName evidence="4">Secreted protein</fullName>
    </recommendedName>
</protein>
<name>A0A8T0SUF2_PANVG</name>
<dbReference type="AlphaFoldDB" id="A0A8T0SUF2"/>
<dbReference type="EMBL" id="CM029045">
    <property type="protein sequence ID" value="KAG2602231.1"/>
    <property type="molecule type" value="Genomic_DNA"/>
</dbReference>
<gene>
    <name evidence="2" type="ORF">PVAP13_5KG662200</name>
</gene>
<sequence>MGPPQHALLIFWMLPCRRLLSVLLSVSPSASTVVPIESADGLWWPSEEWICARMEGRPHGVEESDYMHADTELQRLLEEHTLIRAGCHSRTRVAMMRWRPRSRVLWRPPA</sequence>
<keyword evidence="1" id="KW-0732">Signal</keyword>
<evidence type="ECO:0008006" key="4">
    <source>
        <dbReference type="Google" id="ProtNLM"/>
    </source>
</evidence>
<comment type="caution">
    <text evidence="2">The sequence shown here is derived from an EMBL/GenBank/DDBJ whole genome shotgun (WGS) entry which is preliminary data.</text>
</comment>
<evidence type="ECO:0000313" key="2">
    <source>
        <dbReference type="EMBL" id="KAG2602231.1"/>
    </source>
</evidence>
<feature type="signal peptide" evidence="1">
    <location>
        <begin position="1"/>
        <end position="21"/>
    </location>
</feature>
<proteinExistence type="predicted"/>
<evidence type="ECO:0000313" key="3">
    <source>
        <dbReference type="Proteomes" id="UP000823388"/>
    </source>
</evidence>
<evidence type="ECO:0000256" key="1">
    <source>
        <dbReference type="SAM" id="SignalP"/>
    </source>
</evidence>
<accession>A0A8T0SUF2</accession>
<feature type="chain" id="PRO_5035866469" description="Secreted protein" evidence="1">
    <location>
        <begin position="22"/>
        <end position="110"/>
    </location>
</feature>
<organism evidence="2 3">
    <name type="scientific">Panicum virgatum</name>
    <name type="common">Blackwell switchgrass</name>
    <dbReference type="NCBI Taxonomy" id="38727"/>
    <lineage>
        <taxon>Eukaryota</taxon>
        <taxon>Viridiplantae</taxon>
        <taxon>Streptophyta</taxon>
        <taxon>Embryophyta</taxon>
        <taxon>Tracheophyta</taxon>
        <taxon>Spermatophyta</taxon>
        <taxon>Magnoliopsida</taxon>
        <taxon>Liliopsida</taxon>
        <taxon>Poales</taxon>
        <taxon>Poaceae</taxon>
        <taxon>PACMAD clade</taxon>
        <taxon>Panicoideae</taxon>
        <taxon>Panicodae</taxon>
        <taxon>Paniceae</taxon>
        <taxon>Panicinae</taxon>
        <taxon>Panicum</taxon>
        <taxon>Panicum sect. Hiantes</taxon>
    </lineage>
</organism>
<reference evidence="2" key="1">
    <citation type="submission" date="2020-05" db="EMBL/GenBank/DDBJ databases">
        <title>WGS assembly of Panicum virgatum.</title>
        <authorList>
            <person name="Lovell J.T."/>
            <person name="Jenkins J."/>
            <person name="Shu S."/>
            <person name="Juenger T.E."/>
            <person name="Schmutz J."/>
        </authorList>
    </citation>
    <scope>NUCLEOTIDE SEQUENCE</scope>
    <source>
        <strain evidence="2">AP13</strain>
    </source>
</reference>
<dbReference type="Proteomes" id="UP000823388">
    <property type="component" value="Chromosome 5K"/>
</dbReference>
<keyword evidence="3" id="KW-1185">Reference proteome</keyword>